<protein>
    <submittedName>
        <fullName evidence="1">Uncharacterized protein</fullName>
    </submittedName>
</protein>
<reference evidence="1" key="1">
    <citation type="journal article" date="2014" name="Front. Microbiol.">
        <title>High frequency of phylogenetically diverse reductive dehalogenase-homologous genes in deep subseafloor sedimentary metagenomes.</title>
        <authorList>
            <person name="Kawai M."/>
            <person name="Futagami T."/>
            <person name="Toyoda A."/>
            <person name="Takaki Y."/>
            <person name="Nishi S."/>
            <person name="Hori S."/>
            <person name="Arai W."/>
            <person name="Tsubouchi T."/>
            <person name="Morono Y."/>
            <person name="Uchiyama I."/>
            <person name="Ito T."/>
            <person name="Fujiyama A."/>
            <person name="Inagaki F."/>
            <person name="Takami H."/>
        </authorList>
    </citation>
    <scope>NUCLEOTIDE SEQUENCE</scope>
    <source>
        <strain evidence="1">Expedition CK06-06</strain>
    </source>
</reference>
<organism evidence="1">
    <name type="scientific">marine sediment metagenome</name>
    <dbReference type="NCBI Taxonomy" id="412755"/>
    <lineage>
        <taxon>unclassified sequences</taxon>
        <taxon>metagenomes</taxon>
        <taxon>ecological metagenomes</taxon>
    </lineage>
</organism>
<dbReference type="EMBL" id="BARS01041082">
    <property type="protein sequence ID" value="GAG41500.1"/>
    <property type="molecule type" value="Genomic_DNA"/>
</dbReference>
<name>X0XEJ6_9ZZZZ</name>
<comment type="caution">
    <text evidence="1">The sequence shown here is derived from an EMBL/GenBank/DDBJ whole genome shotgun (WGS) entry which is preliminary data.</text>
</comment>
<gene>
    <name evidence="1" type="ORF">S01H1_62538</name>
</gene>
<proteinExistence type="predicted"/>
<evidence type="ECO:0000313" key="1">
    <source>
        <dbReference type="EMBL" id="GAG41500.1"/>
    </source>
</evidence>
<accession>X0XEJ6</accession>
<feature type="non-terminal residue" evidence="1">
    <location>
        <position position="33"/>
    </location>
</feature>
<sequence>MTMPLSNEQLTEMYRLMLRVRLFEEGVARLLRE</sequence>
<dbReference type="AlphaFoldDB" id="X0XEJ6"/>